<organism evidence="2 3">
    <name type="scientific">Actinomadura adrarensis</name>
    <dbReference type="NCBI Taxonomy" id="1819600"/>
    <lineage>
        <taxon>Bacteria</taxon>
        <taxon>Bacillati</taxon>
        <taxon>Actinomycetota</taxon>
        <taxon>Actinomycetes</taxon>
        <taxon>Streptosporangiales</taxon>
        <taxon>Thermomonosporaceae</taxon>
        <taxon>Actinomadura</taxon>
    </lineage>
</organism>
<gene>
    <name evidence="2" type="ORF">ACFQ07_04400</name>
</gene>
<dbReference type="EMBL" id="JBHTIR010000475">
    <property type="protein sequence ID" value="MFD0851444.1"/>
    <property type="molecule type" value="Genomic_DNA"/>
</dbReference>
<evidence type="ECO:0000313" key="2">
    <source>
        <dbReference type="EMBL" id="MFD0851444.1"/>
    </source>
</evidence>
<dbReference type="InterPro" id="IPR011008">
    <property type="entry name" value="Dimeric_a/b-barrel"/>
</dbReference>
<dbReference type="PANTHER" id="PTHR35174">
    <property type="entry name" value="BLL7171 PROTEIN-RELATED"/>
    <property type="match status" value="1"/>
</dbReference>
<evidence type="ECO:0000256" key="1">
    <source>
        <dbReference type="SAM" id="MobiDB-lite"/>
    </source>
</evidence>
<keyword evidence="3" id="KW-1185">Reference proteome</keyword>
<feature type="region of interest" description="Disordered" evidence="1">
    <location>
        <begin position="47"/>
        <end position="68"/>
    </location>
</feature>
<feature type="non-terminal residue" evidence="2">
    <location>
        <position position="68"/>
    </location>
</feature>
<reference evidence="3" key="1">
    <citation type="journal article" date="2019" name="Int. J. Syst. Evol. Microbiol.">
        <title>The Global Catalogue of Microorganisms (GCM) 10K type strain sequencing project: providing services to taxonomists for standard genome sequencing and annotation.</title>
        <authorList>
            <consortium name="The Broad Institute Genomics Platform"/>
            <consortium name="The Broad Institute Genome Sequencing Center for Infectious Disease"/>
            <person name="Wu L."/>
            <person name="Ma J."/>
        </authorList>
    </citation>
    <scope>NUCLEOTIDE SEQUENCE [LARGE SCALE GENOMIC DNA]</scope>
    <source>
        <strain evidence="3">JCM 31696</strain>
    </source>
</reference>
<accession>A0ABW3CAK3</accession>
<protein>
    <submittedName>
        <fullName evidence="2">YciI family protein</fullName>
    </submittedName>
</protein>
<proteinExistence type="predicted"/>
<dbReference type="Proteomes" id="UP001597083">
    <property type="component" value="Unassembled WGS sequence"/>
</dbReference>
<evidence type="ECO:0000313" key="3">
    <source>
        <dbReference type="Proteomes" id="UP001597083"/>
    </source>
</evidence>
<sequence>MRFLMMTTETSDEFNAEQAAEMGRFIEEMSKSGALLATGGLDPRGVHVRNSGGKVTVTDGPFTEAKEH</sequence>
<name>A0ABW3CAK3_9ACTN</name>
<comment type="caution">
    <text evidence="2">The sequence shown here is derived from an EMBL/GenBank/DDBJ whole genome shotgun (WGS) entry which is preliminary data.</text>
</comment>
<dbReference type="SUPFAM" id="SSF54909">
    <property type="entry name" value="Dimeric alpha+beta barrel"/>
    <property type="match status" value="1"/>
</dbReference>
<dbReference type="Gene3D" id="3.30.70.1060">
    <property type="entry name" value="Dimeric alpha+beta barrel"/>
    <property type="match status" value="1"/>
</dbReference>